<evidence type="ECO:0000313" key="1">
    <source>
        <dbReference type="EMBL" id="OEH74579.1"/>
    </source>
</evidence>
<proteinExistence type="predicted"/>
<keyword evidence="2" id="KW-1185">Reference proteome</keyword>
<organism evidence="1 2">
    <name type="scientific">Cyclospora cayetanensis</name>
    <dbReference type="NCBI Taxonomy" id="88456"/>
    <lineage>
        <taxon>Eukaryota</taxon>
        <taxon>Sar</taxon>
        <taxon>Alveolata</taxon>
        <taxon>Apicomplexa</taxon>
        <taxon>Conoidasida</taxon>
        <taxon>Coccidia</taxon>
        <taxon>Eucoccidiorida</taxon>
        <taxon>Eimeriorina</taxon>
        <taxon>Eimeriidae</taxon>
        <taxon>Cyclospora</taxon>
    </lineage>
</organism>
<evidence type="ECO:0000313" key="2">
    <source>
        <dbReference type="Proteomes" id="UP000095192"/>
    </source>
</evidence>
<dbReference type="VEuPathDB" id="ToxoDB:cyc_07417"/>
<dbReference type="AlphaFoldDB" id="A0A1D3CTQ2"/>
<accession>A0A1D3CTQ2</accession>
<dbReference type="EMBL" id="JROU02001996">
    <property type="protein sequence ID" value="OEH74579.1"/>
    <property type="molecule type" value="Genomic_DNA"/>
</dbReference>
<gene>
    <name evidence="1" type="ORF">cyc_07417</name>
</gene>
<protein>
    <submittedName>
        <fullName evidence="1">Uncharacterized protein</fullName>
    </submittedName>
</protein>
<dbReference type="InParanoid" id="A0A1D3CTQ2"/>
<name>A0A1D3CTQ2_9EIME</name>
<sequence length="134" mass="14620">MSRERAPCEGPVMSIIPLIFLQLQRIVSFLTGGARPPTEGQEAIIMQYMGARWAVSPHEGTLFSISLVLACSLSSQHHCLSFVYRDPDANEGLMDRTLGMRVEFFVPTLLAKGAAMKSAFSFLDPGTLMSVTPA</sequence>
<dbReference type="Proteomes" id="UP000095192">
    <property type="component" value="Unassembled WGS sequence"/>
</dbReference>
<comment type="caution">
    <text evidence="1">The sequence shown here is derived from an EMBL/GenBank/DDBJ whole genome shotgun (WGS) entry which is preliminary data.</text>
</comment>
<reference evidence="1 2" key="1">
    <citation type="journal article" date="2016" name="BMC Genomics">
        <title>Comparative genomics reveals Cyclospora cayetanensis possesses coccidia-like metabolism and invasion components but unique surface antigens.</title>
        <authorList>
            <person name="Liu S."/>
            <person name="Wang L."/>
            <person name="Zheng H."/>
            <person name="Xu Z."/>
            <person name="Roellig D.M."/>
            <person name="Li N."/>
            <person name="Frace M.A."/>
            <person name="Tang K."/>
            <person name="Arrowood M.J."/>
            <person name="Moss D.M."/>
            <person name="Zhang L."/>
            <person name="Feng Y."/>
            <person name="Xiao L."/>
        </authorList>
    </citation>
    <scope>NUCLEOTIDE SEQUENCE [LARGE SCALE GENOMIC DNA]</scope>
    <source>
        <strain evidence="1 2">CHN_HEN01</strain>
    </source>
</reference>